<evidence type="ECO:0000256" key="1">
    <source>
        <dbReference type="ARBA" id="ARBA00006817"/>
    </source>
</evidence>
<proteinExistence type="inferred from homology"/>
<dbReference type="Gene3D" id="3.30.530.20">
    <property type="match status" value="1"/>
</dbReference>
<protein>
    <submittedName>
        <fullName evidence="3">Uncharacterized protein YndB with AHSA1/START domain</fullName>
    </submittedName>
</protein>
<comment type="caution">
    <text evidence="3">The sequence shown here is derived from an EMBL/GenBank/DDBJ whole genome shotgun (WGS) entry which is preliminary data.</text>
</comment>
<dbReference type="RefSeq" id="WP_040748785.1">
    <property type="nucleotide sequence ID" value="NZ_JACHIT010000002.1"/>
</dbReference>
<dbReference type="InterPro" id="IPR013538">
    <property type="entry name" value="ASHA1/2-like_C"/>
</dbReference>
<evidence type="ECO:0000259" key="2">
    <source>
        <dbReference type="Pfam" id="PF08327"/>
    </source>
</evidence>
<dbReference type="InterPro" id="IPR023393">
    <property type="entry name" value="START-like_dom_sf"/>
</dbReference>
<dbReference type="AlphaFoldDB" id="A0A7W9PGN7"/>
<evidence type="ECO:0000313" key="3">
    <source>
        <dbReference type="EMBL" id="MBB5915802.1"/>
    </source>
</evidence>
<dbReference type="SUPFAM" id="SSF55961">
    <property type="entry name" value="Bet v1-like"/>
    <property type="match status" value="1"/>
</dbReference>
<sequence>MTDQQITLERTYPTTAERIWELWTTEKGIESWWAPDGFTVHVDELDLRPDGELVYTMTATGPEQVEFMNSAGLPLATQSRKTFTAVYPTAHLAYDSLVDFVPGEEPYQHRTTVDISPDGDGAVRVVMTIEPMHDDEWTQRIVAGRGNELDNLGKVV</sequence>
<dbReference type="Pfam" id="PF08327">
    <property type="entry name" value="AHSA1"/>
    <property type="match status" value="1"/>
</dbReference>
<gene>
    <name evidence="3" type="ORF">BJY24_004714</name>
</gene>
<organism evidence="3 4">
    <name type="scientific">Nocardia transvalensis</name>
    <dbReference type="NCBI Taxonomy" id="37333"/>
    <lineage>
        <taxon>Bacteria</taxon>
        <taxon>Bacillati</taxon>
        <taxon>Actinomycetota</taxon>
        <taxon>Actinomycetes</taxon>
        <taxon>Mycobacteriales</taxon>
        <taxon>Nocardiaceae</taxon>
        <taxon>Nocardia</taxon>
    </lineage>
</organism>
<dbReference type="EMBL" id="JACHIT010000002">
    <property type="protein sequence ID" value="MBB5915802.1"/>
    <property type="molecule type" value="Genomic_DNA"/>
</dbReference>
<name>A0A7W9PGN7_9NOCA</name>
<comment type="similarity">
    <text evidence="1">Belongs to the AHA1 family.</text>
</comment>
<accession>A0A7W9PGN7</accession>
<reference evidence="3 4" key="1">
    <citation type="submission" date="2020-08" db="EMBL/GenBank/DDBJ databases">
        <title>Sequencing the genomes of 1000 actinobacteria strains.</title>
        <authorList>
            <person name="Klenk H.-P."/>
        </authorList>
    </citation>
    <scope>NUCLEOTIDE SEQUENCE [LARGE SCALE GENOMIC DNA]</scope>
    <source>
        <strain evidence="3 4">DSM 43582</strain>
    </source>
</reference>
<keyword evidence="4" id="KW-1185">Reference proteome</keyword>
<dbReference type="Proteomes" id="UP000540412">
    <property type="component" value="Unassembled WGS sequence"/>
</dbReference>
<evidence type="ECO:0000313" key="4">
    <source>
        <dbReference type="Proteomes" id="UP000540412"/>
    </source>
</evidence>
<feature type="domain" description="Activator of Hsp90 ATPase homologue 1/2-like C-terminal" evidence="2">
    <location>
        <begin position="14"/>
        <end position="152"/>
    </location>
</feature>